<feature type="compositionally biased region" description="Basic and acidic residues" evidence="1">
    <location>
        <begin position="414"/>
        <end position="429"/>
    </location>
</feature>
<feature type="region of interest" description="Disordered" evidence="1">
    <location>
        <begin position="1134"/>
        <end position="1188"/>
    </location>
</feature>
<sequence length="1256" mass="141471">MDFPSYSPVPRNVRNLRQTIPQLVSVHVPNKRGTDFGDLLSIGPPPAPSIGAIVNCSVGYTIVERPAKVDEKEFSYNRIPSGIVQSRPPTGFWFQQHPYNLPKSDSQALFELYYLTQVITIYRRHHPRAHRSHLDALVEELQDDGFQQKMRQALQGIKELDVLKAYADLNLQDYAPFVNDRRQLIPAIHRTLNEIQLGQIKDKALRWTLERLKEESTALTVKMARKEAEVLRELIESNRKVEKAWTVSDILAAVFGKQDEDTMKDFEQKYEVVDDGKPIDDGKVEEFWVVFEDDKREESTTKAPTSAEPETKPFQFVDDNYEQYEAKQEVEVDAKEESAEQSSEPKEVEEAVTIEEVEQSLEQDSQPKEEVEAVAEEEVESLEPDTAVEREDTVAEEETIEESLEQESTVELDGEQRIETDGFEFKPENYEGSNIGESDQDYERTVPEEDEQSSVEEVVAEEELPDSVPEELQTLDASVEAVEEPEPEYTEEVEDELPSLEDSAKIEEQPEPAFTEELEEELQNPDGPSSRYLNQDTLRKSRRNLQSLDDSVESEQPELTEELVEEIPEPAAAKASPDSITFPEDPNWVEDSVRPLAASGATGLDSVYNPEEAEAPVTQSVPLWISKGYAAEYEGREVVDEEEPEEVQQAEVDTNDLESRAEPTQTVEIDQETLRYVAFEILKVVSLLEDNAGFTGLRDQITTEDVDRLIEQLSVEQFVGLIDEQGINRVEMINALERLIVEKKLENSGEILEVLERWKQGEDAQPVEDGYFGESYGKDGEGEVEGRILDDGEVATSEDVQDLEPLVDESVNVEEVGPELKSNDLDEAEPVDDGYFGENYGKAGEDEDDIEGRMLDIDELATSEEAQEQLVDEPESEAELQVEDLQDAEEEVEPESESVQELKSNDLVDEAEAEPVDDGYFAEKYGESEDEAEGRTLEDDQETAEQSELVVATPDEAQDAEQLVDELEGELKGDAELQVEDSDTLDEISVEPESVQELKSGDLVEDAELLNDSPELLEDASDISESISQVEKLQPFPEEVTEDTEPLEDAQRVVEEKKLQPFPEEVTEETVPVNSKTLEPFPDQILDEAQPLEVALDQLEPFPDQILNETQPLEIAAEDQESDSAVDDVKIVPVSNRPFPATPTGGSEPLEVARTGTDEGALADEDRREEILEDLHPEPDDLESSPVDRYQPDMQQLVPLIVEQLRLGNISEQEQETLARIFEDTWPLMVAEATRTDDRRIDAQMQGIVENLNSLV</sequence>
<keyword evidence="3" id="KW-1185">Reference proteome</keyword>
<feature type="compositionally biased region" description="Acidic residues" evidence="1">
    <location>
        <begin position="481"/>
        <end position="499"/>
    </location>
</feature>
<evidence type="ECO:0000256" key="1">
    <source>
        <dbReference type="SAM" id="MobiDB-lite"/>
    </source>
</evidence>
<evidence type="ECO:0000313" key="2">
    <source>
        <dbReference type="EMBL" id="KAL1401218.1"/>
    </source>
</evidence>
<comment type="caution">
    <text evidence="2">The sequence shown here is derived from an EMBL/GenBank/DDBJ whole genome shotgun (WGS) entry which is preliminary data.</text>
</comment>
<feature type="compositionally biased region" description="Acidic residues" evidence="1">
    <location>
        <begin position="448"/>
        <end position="469"/>
    </location>
</feature>
<proteinExistence type="predicted"/>
<feature type="compositionally biased region" description="Acidic residues" evidence="1">
    <location>
        <begin position="350"/>
        <end position="361"/>
    </location>
</feature>
<dbReference type="Proteomes" id="UP001562425">
    <property type="component" value="Unassembled WGS sequence"/>
</dbReference>
<feature type="compositionally biased region" description="Acidic residues" evidence="1">
    <location>
        <begin position="550"/>
        <end position="568"/>
    </location>
</feature>
<feature type="compositionally biased region" description="Acidic residues" evidence="1">
    <location>
        <begin position="394"/>
        <end position="413"/>
    </location>
</feature>
<feature type="compositionally biased region" description="Basic and acidic residues" evidence="1">
    <location>
        <begin position="1164"/>
        <end position="1179"/>
    </location>
</feature>
<feature type="compositionally biased region" description="Acidic residues" evidence="1">
    <location>
        <begin position="514"/>
        <end position="523"/>
    </location>
</feature>
<dbReference type="AlphaFoldDB" id="A0ABD1DNY6"/>
<feature type="region of interest" description="Disordered" evidence="1">
    <location>
        <begin position="639"/>
        <end position="663"/>
    </location>
</feature>
<evidence type="ECO:0000313" key="3">
    <source>
        <dbReference type="Proteomes" id="UP001562425"/>
    </source>
</evidence>
<feature type="compositionally biased region" description="Acidic residues" evidence="1">
    <location>
        <begin position="372"/>
        <end position="383"/>
    </location>
</feature>
<feature type="compositionally biased region" description="Acidic residues" evidence="1">
    <location>
        <begin position="1039"/>
        <end position="1048"/>
    </location>
</feature>
<reference evidence="2 3" key="1">
    <citation type="submission" date="2024-05" db="EMBL/GenBank/DDBJ databases">
        <title>Culex pipiens pipiens assembly and annotation.</title>
        <authorList>
            <person name="Alout H."/>
            <person name="Durand T."/>
        </authorList>
    </citation>
    <scope>NUCLEOTIDE SEQUENCE [LARGE SCALE GENOMIC DNA]</scope>
    <source>
        <strain evidence="2">HA-2024</strain>
        <tissue evidence="2">Whole body</tissue>
    </source>
</reference>
<feature type="compositionally biased region" description="Basic and acidic residues" evidence="1">
    <location>
        <begin position="1049"/>
        <end position="1059"/>
    </location>
</feature>
<feature type="region of interest" description="Disordered" evidence="1">
    <location>
        <begin position="1027"/>
        <end position="1078"/>
    </location>
</feature>
<accession>A0ABD1DNY6</accession>
<feature type="region of interest" description="Disordered" evidence="1">
    <location>
        <begin position="806"/>
        <end position="959"/>
    </location>
</feature>
<feature type="compositionally biased region" description="Acidic residues" evidence="1">
    <location>
        <begin position="907"/>
        <end position="917"/>
    </location>
</feature>
<dbReference type="EMBL" id="JBEHCU010005002">
    <property type="protein sequence ID" value="KAL1401218.1"/>
    <property type="molecule type" value="Genomic_DNA"/>
</dbReference>
<feature type="compositionally biased region" description="Basic and acidic residues" evidence="1">
    <location>
        <begin position="324"/>
        <end position="349"/>
    </location>
</feature>
<feature type="compositionally biased region" description="Acidic residues" evidence="1">
    <location>
        <begin position="639"/>
        <end position="656"/>
    </location>
</feature>
<protein>
    <submittedName>
        <fullName evidence="2">Uncharacterized protein</fullName>
    </submittedName>
</protein>
<gene>
    <name evidence="2" type="ORF">pipiens_006789</name>
</gene>
<feature type="compositionally biased region" description="Acidic residues" evidence="1">
    <location>
        <begin position="857"/>
        <end position="898"/>
    </location>
</feature>
<name>A0ABD1DNY6_CULPP</name>
<organism evidence="2 3">
    <name type="scientific">Culex pipiens pipiens</name>
    <name type="common">Northern house mosquito</name>
    <dbReference type="NCBI Taxonomy" id="38569"/>
    <lineage>
        <taxon>Eukaryota</taxon>
        <taxon>Metazoa</taxon>
        <taxon>Ecdysozoa</taxon>
        <taxon>Arthropoda</taxon>
        <taxon>Hexapoda</taxon>
        <taxon>Insecta</taxon>
        <taxon>Pterygota</taxon>
        <taxon>Neoptera</taxon>
        <taxon>Endopterygota</taxon>
        <taxon>Diptera</taxon>
        <taxon>Nematocera</taxon>
        <taxon>Culicoidea</taxon>
        <taxon>Culicidae</taxon>
        <taxon>Culicinae</taxon>
        <taxon>Culicini</taxon>
        <taxon>Culex</taxon>
        <taxon>Culex</taxon>
    </lineage>
</organism>
<feature type="region of interest" description="Disordered" evidence="1">
    <location>
        <begin position="294"/>
        <end position="588"/>
    </location>
</feature>